<evidence type="ECO:0000256" key="1">
    <source>
        <dbReference type="SAM" id="MobiDB-lite"/>
    </source>
</evidence>
<gene>
    <name evidence="2" type="ORF">BMF94_3997</name>
</gene>
<dbReference type="AlphaFoldDB" id="A0A2S5B8G6"/>
<comment type="caution">
    <text evidence="2">The sequence shown here is derived from an EMBL/GenBank/DDBJ whole genome shotgun (WGS) entry which is preliminary data.</text>
</comment>
<sequence>MEHPHLRVASELKQRIIKLEKEKHLTLAARDKLLDILQHCQNEGWLDSDFGAWFDAALSQYADPAVKDPSTKKLPSAATLPTFDRSGLLESLNEALAGPVRQRPATIPKSRQQRGAEDEDEWPIFPITNHASPMANAGFRFIQDAWRKNHLYQFPEGPGRAFPEARTAEQIIKILERELRETHEYDPVKDSWKPKMRSLAHSSSRLTGHKSVYFPVDRRRLI</sequence>
<proteinExistence type="predicted"/>
<evidence type="ECO:0000313" key="3">
    <source>
        <dbReference type="Proteomes" id="UP000237144"/>
    </source>
</evidence>
<dbReference type="EMBL" id="PJQD01000043">
    <property type="protein sequence ID" value="POY73011.1"/>
    <property type="molecule type" value="Genomic_DNA"/>
</dbReference>
<keyword evidence="3" id="KW-1185">Reference proteome</keyword>
<dbReference type="Proteomes" id="UP000237144">
    <property type="component" value="Unassembled WGS sequence"/>
</dbReference>
<evidence type="ECO:0000313" key="2">
    <source>
        <dbReference type="EMBL" id="POY73011.1"/>
    </source>
</evidence>
<organism evidence="2 3">
    <name type="scientific">Rhodotorula taiwanensis</name>
    <dbReference type="NCBI Taxonomy" id="741276"/>
    <lineage>
        <taxon>Eukaryota</taxon>
        <taxon>Fungi</taxon>
        <taxon>Dikarya</taxon>
        <taxon>Basidiomycota</taxon>
        <taxon>Pucciniomycotina</taxon>
        <taxon>Microbotryomycetes</taxon>
        <taxon>Sporidiobolales</taxon>
        <taxon>Sporidiobolaceae</taxon>
        <taxon>Rhodotorula</taxon>
    </lineage>
</organism>
<accession>A0A2S5B8G6</accession>
<feature type="region of interest" description="Disordered" evidence="1">
    <location>
        <begin position="99"/>
        <end position="120"/>
    </location>
</feature>
<name>A0A2S5B8G6_9BASI</name>
<protein>
    <submittedName>
        <fullName evidence="2">Uncharacterized protein</fullName>
    </submittedName>
</protein>
<reference evidence="2 3" key="1">
    <citation type="journal article" date="2018" name="Front. Microbiol.">
        <title>Prospects for Fungal Bioremediation of Acidic Radioactive Waste Sites: Characterization and Genome Sequence of Rhodotorula taiwanensis MD1149.</title>
        <authorList>
            <person name="Tkavc R."/>
            <person name="Matrosova V.Y."/>
            <person name="Grichenko O.E."/>
            <person name="Gostincar C."/>
            <person name="Volpe R.P."/>
            <person name="Klimenkova P."/>
            <person name="Gaidamakova E.K."/>
            <person name="Zhou C.E."/>
            <person name="Stewart B.J."/>
            <person name="Lyman M.G."/>
            <person name="Malfatti S.A."/>
            <person name="Rubinfeld B."/>
            <person name="Courtot M."/>
            <person name="Singh J."/>
            <person name="Dalgard C.L."/>
            <person name="Hamilton T."/>
            <person name="Frey K.G."/>
            <person name="Gunde-Cimerman N."/>
            <person name="Dugan L."/>
            <person name="Daly M.J."/>
        </authorList>
    </citation>
    <scope>NUCLEOTIDE SEQUENCE [LARGE SCALE GENOMIC DNA]</scope>
    <source>
        <strain evidence="2 3">MD1149</strain>
    </source>
</reference>